<dbReference type="Proteomes" id="UP000240325">
    <property type="component" value="Segment"/>
</dbReference>
<dbReference type="PANTHER" id="PTHR43721:SF9">
    <property type="entry name" value="GTP-BINDING PROTEIN 1"/>
    <property type="match status" value="1"/>
</dbReference>
<dbReference type="SUPFAM" id="SSF50465">
    <property type="entry name" value="EF-Tu/eEF-1alpha/eIF2-gamma C-terminal domain"/>
    <property type="match status" value="1"/>
</dbReference>
<dbReference type="GO" id="GO:0003924">
    <property type="term" value="F:GTPase activity"/>
    <property type="evidence" value="ECO:0007669"/>
    <property type="project" value="InterPro"/>
</dbReference>
<dbReference type="InterPro" id="IPR000795">
    <property type="entry name" value="T_Tr_GTP-bd_dom"/>
</dbReference>
<accession>A0A2H4UUT7</accession>
<organism evidence="4">
    <name type="scientific">Bodo saltans virus</name>
    <dbReference type="NCBI Taxonomy" id="2024608"/>
    <lineage>
        <taxon>Viruses</taxon>
        <taxon>Varidnaviria</taxon>
        <taxon>Bamfordvirae</taxon>
        <taxon>Nucleocytoviricota</taxon>
        <taxon>Megaviricetes</taxon>
        <taxon>Imitervirales</taxon>
        <taxon>Mimiviridae</taxon>
        <taxon>Klosneuvirinae</taxon>
        <taxon>Theiavirus</taxon>
        <taxon>Theiavirus salishense</taxon>
    </lineage>
</organism>
<dbReference type="SUPFAM" id="SSF52540">
    <property type="entry name" value="P-loop containing nucleoside triphosphate hydrolases"/>
    <property type="match status" value="1"/>
</dbReference>
<dbReference type="PANTHER" id="PTHR43721">
    <property type="entry name" value="ELONGATION FACTOR TU-RELATED"/>
    <property type="match status" value="1"/>
</dbReference>
<keyword evidence="5" id="KW-1185">Reference proteome</keyword>
<dbReference type="InterPro" id="IPR009001">
    <property type="entry name" value="Transl_elong_EF1A/Init_IF2_C"/>
</dbReference>
<reference evidence="4" key="1">
    <citation type="journal article" date="2017" name="Elife">
        <title>The kinetoplastid-infecting Bodo saltans virus (BsV), a window into the most abundant giant viruses in the sea.</title>
        <authorList>
            <person name="Deeg C.M."/>
            <person name="Chow C.-E.T."/>
            <person name="Suttle C.A."/>
        </authorList>
    </citation>
    <scope>NUCLEOTIDE SEQUENCE</scope>
    <source>
        <strain evidence="4">NG1</strain>
    </source>
</reference>
<evidence type="ECO:0000313" key="4">
    <source>
        <dbReference type="EMBL" id="ATZ80634.1"/>
    </source>
</evidence>
<keyword evidence="1" id="KW-0547">Nucleotide-binding</keyword>
<evidence type="ECO:0000259" key="3">
    <source>
        <dbReference type="Pfam" id="PF00009"/>
    </source>
</evidence>
<sequence>MSTNIQIDPASTDAIISTTHTVSDQITPTSTLTNVRETKCGIVIAGNVDAGKSTFIGCLISGKLDDGNGLTRQLVARHQHEINSGKTSDISTRIIDIPENNTALTLIDLCGHEKYFHTTTYGLLSHFPDYAFLIISANRDKEEKKNQEYIQSGKKHLQNMTEQHLRILMSLSIPVFIIVTRIDITPHDVYIQTLKNIKSMIEQFYGKDSKTTFLNTDAEFTMDKSLVDEKKEKIKLHITDYLNSKTCNGKQHDFPVLTISNKTGYFVDVVQHIAKNLRPRKLWAIQDTSYLENRIVKFFANAAKTKKWELSDYIPKDSIFYISDCSNPPGIGLVVSGIMRGESIKLNDFVYILIGKIFYAVRVKSIHNNIRESLIDISDHTRGSIAIAIPPSSREFVKRSNINKGAILTSSPINICFKFKAIITFFSKSATIKNGTSPVIHFNNVSQTARIIFDPAENDGQEKIGFKQGGQGHNFALITLKFKMKPEYVEPYNIFLIRSGDIHGIGMILSTLSIAYDNDPNPDPHKAKRSKKTLK</sequence>
<proteinExistence type="predicted"/>
<name>A0A2H4UUT7_9VIRU</name>
<evidence type="ECO:0000313" key="5">
    <source>
        <dbReference type="Proteomes" id="UP000240325"/>
    </source>
</evidence>
<keyword evidence="2" id="KW-0342">GTP-binding</keyword>
<dbReference type="Pfam" id="PF00009">
    <property type="entry name" value="GTP_EFTU"/>
    <property type="match status" value="1"/>
</dbReference>
<dbReference type="InterPro" id="IPR027417">
    <property type="entry name" value="P-loop_NTPase"/>
</dbReference>
<evidence type="ECO:0000256" key="1">
    <source>
        <dbReference type="ARBA" id="ARBA00022741"/>
    </source>
</evidence>
<protein>
    <submittedName>
        <fullName evidence="4">GTP-binding translation elongation/initiation factor</fullName>
    </submittedName>
</protein>
<dbReference type="EMBL" id="MF782455">
    <property type="protein sequence ID" value="ATZ80634.1"/>
    <property type="molecule type" value="Genomic_DNA"/>
</dbReference>
<feature type="domain" description="Tr-type G" evidence="3">
    <location>
        <begin position="42"/>
        <end position="270"/>
    </location>
</feature>
<dbReference type="Gene3D" id="3.40.50.300">
    <property type="entry name" value="P-loop containing nucleotide triphosphate hydrolases"/>
    <property type="match status" value="1"/>
</dbReference>
<evidence type="ECO:0000256" key="2">
    <source>
        <dbReference type="ARBA" id="ARBA00023134"/>
    </source>
</evidence>
<dbReference type="GO" id="GO:0005525">
    <property type="term" value="F:GTP binding"/>
    <property type="evidence" value="ECO:0007669"/>
    <property type="project" value="UniProtKB-KW"/>
</dbReference>
<gene>
    <name evidence="4" type="ORF">BMW23_0588</name>
</gene>
<dbReference type="InterPro" id="IPR050055">
    <property type="entry name" value="EF-Tu_GTPase"/>
</dbReference>